<keyword evidence="1" id="KW-0496">Mitochondrion</keyword>
<evidence type="ECO:0000313" key="2">
    <source>
        <dbReference type="EMBL" id="KAJ7209553.1"/>
    </source>
</evidence>
<dbReference type="AlphaFoldDB" id="A0AAD6VE80"/>
<proteinExistence type="inferred from homology"/>
<gene>
    <name evidence="1" type="primary">AIM41</name>
    <name evidence="2" type="ORF">GGX14DRAFT_630712</name>
</gene>
<dbReference type="SUPFAM" id="SSF89095">
    <property type="entry name" value="GatB/YqeY motif"/>
    <property type="match status" value="1"/>
</dbReference>
<sequence>KNKQTLRSTTLRAVLADVYSADKTANKQINSSAIVTILRKAAARRTEAAAQYAAAQRTDLAHKEMTEAKLLSDFLPPLLSEADVDDHLQKILRGLPNDAGASALKPGNIFKLFYNSVDKSTVDSEMVKRRLDVLLSSFVLPK</sequence>
<dbReference type="InterPro" id="IPR042184">
    <property type="entry name" value="YqeY/Aim41_N"/>
</dbReference>
<dbReference type="PANTHER" id="PTHR28055">
    <property type="entry name" value="ALTERED INHERITANCE OF MITOCHONDRIA PROTEIN 41, MITOCHONDRIAL"/>
    <property type="match status" value="1"/>
</dbReference>
<comment type="similarity">
    <text evidence="1">Belongs to the AIM41 family.</text>
</comment>
<keyword evidence="3" id="KW-1185">Reference proteome</keyword>
<name>A0AAD6VE80_9AGAR</name>
<dbReference type="InterPro" id="IPR019004">
    <property type="entry name" value="YqeY/Aim41"/>
</dbReference>
<dbReference type="EMBL" id="JARJCW010000030">
    <property type="protein sequence ID" value="KAJ7209553.1"/>
    <property type="molecule type" value="Genomic_DNA"/>
</dbReference>
<comment type="caution">
    <text evidence="2">The sequence shown here is derived from an EMBL/GenBank/DDBJ whole genome shotgun (WGS) entry which is preliminary data.</text>
</comment>
<dbReference type="Gene3D" id="1.10.1510.10">
    <property type="entry name" value="Uncharacterised protein YqeY/AIM41 PF09424, N-terminal domain"/>
    <property type="match status" value="1"/>
</dbReference>
<dbReference type="InterPro" id="IPR003789">
    <property type="entry name" value="Asn/Gln_tRNA_amidoTrase-B-like"/>
</dbReference>
<organism evidence="2 3">
    <name type="scientific">Mycena pura</name>
    <dbReference type="NCBI Taxonomy" id="153505"/>
    <lineage>
        <taxon>Eukaryota</taxon>
        <taxon>Fungi</taxon>
        <taxon>Dikarya</taxon>
        <taxon>Basidiomycota</taxon>
        <taxon>Agaricomycotina</taxon>
        <taxon>Agaricomycetes</taxon>
        <taxon>Agaricomycetidae</taxon>
        <taxon>Agaricales</taxon>
        <taxon>Marasmiineae</taxon>
        <taxon>Mycenaceae</taxon>
        <taxon>Mycena</taxon>
    </lineage>
</organism>
<dbReference type="GO" id="GO:0016884">
    <property type="term" value="F:carbon-nitrogen ligase activity, with glutamine as amido-N-donor"/>
    <property type="evidence" value="ECO:0007669"/>
    <property type="project" value="UniProtKB-UniRule"/>
</dbReference>
<feature type="non-terminal residue" evidence="2">
    <location>
        <position position="1"/>
    </location>
</feature>
<dbReference type="Proteomes" id="UP001219525">
    <property type="component" value="Unassembled WGS sequence"/>
</dbReference>
<dbReference type="Pfam" id="PF09424">
    <property type="entry name" value="YqeY"/>
    <property type="match status" value="1"/>
</dbReference>
<accession>A0AAD6VE80</accession>
<reference evidence="2" key="1">
    <citation type="submission" date="2023-03" db="EMBL/GenBank/DDBJ databases">
        <title>Massive genome expansion in bonnet fungi (Mycena s.s.) driven by repeated elements and novel gene families across ecological guilds.</title>
        <authorList>
            <consortium name="Lawrence Berkeley National Laboratory"/>
            <person name="Harder C.B."/>
            <person name="Miyauchi S."/>
            <person name="Viragh M."/>
            <person name="Kuo A."/>
            <person name="Thoen E."/>
            <person name="Andreopoulos B."/>
            <person name="Lu D."/>
            <person name="Skrede I."/>
            <person name="Drula E."/>
            <person name="Henrissat B."/>
            <person name="Morin E."/>
            <person name="Kohler A."/>
            <person name="Barry K."/>
            <person name="LaButti K."/>
            <person name="Morin E."/>
            <person name="Salamov A."/>
            <person name="Lipzen A."/>
            <person name="Mereny Z."/>
            <person name="Hegedus B."/>
            <person name="Baldrian P."/>
            <person name="Stursova M."/>
            <person name="Weitz H."/>
            <person name="Taylor A."/>
            <person name="Grigoriev I.V."/>
            <person name="Nagy L.G."/>
            <person name="Martin F."/>
            <person name="Kauserud H."/>
        </authorList>
    </citation>
    <scope>NUCLEOTIDE SEQUENCE</scope>
    <source>
        <strain evidence="2">9144</strain>
    </source>
</reference>
<protein>
    <recommendedName>
        <fullName evidence="1">Altered inheritance of mitochondria protein 41</fullName>
    </recommendedName>
</protein>
<evidence type="ECO:0000313" key="3">
    <source>
        <dbReference type="Proteomes" id="UP001219525"/>
    </source>
</evidence>
<comment type="subcellular location">
    <subcellularLocation>
        <location evidence="1">Mitochondrion</location>
    </subcellularLocation>
</comment>
<evidence type="ECO:0000256" key="1">
    <source>
        <dbReference type="RuleBase" id="RU365099"/>
    </source>
</evidence>
<dbReference type="PANTHER" id="PTHR28055:SF1">
    <property type="entry name" value="ALTERED INHERITANCE OF MITOCHONDRIA PROTEIN 41, MITOCHONDRIAL"/>
    <property type="match status" value="1"/>
</dbReference>
<dbReference type="GO" id="GO:0005739">
    <property type="term" value="C:mitochondrion"/>
    <property type="evidence" value="ECO:0007669"/>
    <property type="project" value="UniProtKB-SubCell"/>
</dbReference>